<dbReference type="RefSeq" id="WP_009577461.1">
    <property type="nucleotide sequence ID" value="NZ_AMZN01000001.1"/>
</dbReference>
<dbReference type="SMART" id="SM00560">
    <property type="entry name" value="LamGL"/>
    <property type="match status" value="1"/>
</dbReference>
<organism evidence="5 6">
    <name type="scientific">Fulvivirga imtechensis AK7</name>
    <dbReference type="NCBI Taxonomy" id="1237149"/>
    <lineage>
        <taxon>Bacteria</taxon>
        <taxon>Pseudomonadati</taxon>
        <taxon>Bacteroidota</taxon>
        <taxon>Cytophagia</taxon>
        <taxon>Cytophagales</taxon>
        <taxon>Fulvivirgaceae</taxon>
        <taxon>Fulvivirga</taxon>
    </lineage>
</organism>
<evidence type="ECO:0000256" key="3">
    <source>
        <dbReference type="SAM" id="Phobius"/>
    </source>
</evidence>
<gene>
    <name evidence="5" type="ORF">C900_00032</name>
</gene>
<dbReference type="Pfam" id="PF18962">
    <property type="entry name" value="Por_Secre_tail"/>
    <property type="match status" value="1"/>
</dbReference>
<dbReference type="Pfam" id="PF13385">
    <property type="entry name" value="Laminin_G_3"/>
    <property type="match status" value="1"/>
</dbReference>
<dbReference type="AlphaFoldDB" id="L8K0E3"/>
<dbReference type="PROSITE" id="PS50025">
    <property type="entry name" value="LAM_G_DOMAIN"/>
    <property type="match status" value="1"/>
</dbReference>
<dbReference type="Gene3D" id="2.60.120.200">
    <property type="match status" value="1"/>
</dbReference>
<dbReference type="SUPFAM" id="SSF49899">
    <property type="entry name" value="Concanavalin A-like lectins/glucanases"/>
    <property type="match status" value="1"/>
</dbReference>
<dbReference type="CDD" id="cd00110">
    <property type="entry name" value="LamG"/>
    <property type="match status" value="1"/>
</dbReference>
<dbReference type="InterPro" id="IPR006558">
    <property type="entry name" value="LamG-like"/>
</dbReference>
<keyword evidence="3" id="KW-1133">Transmembrane helix</keyword>
<feature type="domain" description="Laminin G" evidence="4">
    <location>
        <begin position="63"/>
        <end position="251"/>
    </location>
</feature>
<evidence type="ECO:0000256" key="2">
    <source>
        <dbReference type="ARBA" id="ARBA00023157"/>
    </source>
</evidence>
<dbReference type="NCBIfam" id="TIGR04183">
    <property type="entry name" value="Por_Secre_tail"/>
    <property type="match status" value="1"/>
</dbReference>
<keyword evidence="6" id="KW-1185">Reference proteome</keyword>
<name>L8K0E3_9BACT</name>
<keyword evidence="3" id="KW-0472">Membrane</keyword>
<proteinExistence type="predicted"/>
<keyword evidence="2" id="KW-1015">Disulfide bond</keyword>
<dbReference type="GO" id="GO:0004553">
    <property type="term" value="F:hydrolase activity, hydrolyzing O-glycosyl compounds"/>
    <property type="evidence" value="ECO:0007669"/>
    <property type="project" value="UniProtKB-ARBA"/>
</dbReference>
<evidence type="ECO:0000259" key="4">
    <source>
        <dbReference type="PROSITE" id="PS50025"/>
    </source>
</evidence>
<reference evidence="5 6" key="1">
    <citation type="submission" date="2012-12" db="EMBL/GenBank/DDBJ databases">
        <title>Genome assembly of Fulvivirga imtechensis AK7.</title>
        <authorList>
            <person name="Nupur N."/>
            <person name="Khatri I."/>
            <person name="Kumar R."/>
            <person name="Subramanian S."/>
            <person name="Pinnaka A."/>
        </authorList>
    </citation>
    <scope>NUCLEOTIDE SEQUENCE [LARGE SCALE GENOMIC DNA]</scope>
    <source>
        <strain evidence="5 6">AK7</strain>
    </source>
</reference>
<dbReference type="Proteomes" id="UP000011135">
    <property type="component" value="Unassembled WGS sequence"/>
</dbReference>
<sequence length="612" mass="67130">MRLRQKQKPTLKTSTSIYLRYAAIGMATAVVIFIVVFIYNSFVNVDATRAEGDFGGGVKGPGYALTFDGVDDYVALDDSFEKAGQFAQITIEAWVNTTAKGGNNVNDEGAIIDFDGNEYFSLYIDKKKGRVSFRTTDESETVNDLEAKDKVNDGEWHHIAAVYDGKDKVIYIDGKESASVKNAHSGQNLGTGKSRFGFIGEGSKADSYNGSRKSYYFEGSLDDVRLWHIARSLSEIRSTLTEKLSGNETGLLYYFNFDEGVDGITSDKTRGVTGTLSADLSAGWMASGVYMGDQSSYAYDADEYTYSIPGKGAVTVTITDGKPQGIHIYYVGAAPNDITLPDGIESLEGYYWGVYVMGNTKYTLTYDYSDYEGAIDTAVLVLAERPNSGAKWAHGNPQKGSKKLVIPNQTGTEYILGSGEETVMPIELLSFEAVVEGSDVIIDWTTTSELNNDFFTIERSRDGKEYQIVGTVDGAGNSDESLSYSFTDRNPMAGKSYYRLKQTDFDGKFEYFAPALVSYTTTTTEELMLSVYPNPSFNQTITVTVEGMASGQDARVVMMDLQGNAVFRQDIQDEGMGAVAVRIDPSNMSAGNYLVMVSTPENKYTKQVILRK</sequence>
<keyword evidence="1" id="KW-0732">Signal</keyword>
<protein>
    <recommendedName>
        <fullName evidence="4">Laminin G domain-containing protein</fullName>
    </recommendedName>
</protein>
<dbReference type="InterPro" id="IPR001791">
    <property type="entry name" value="Laminin_G"/>
</dbReference>
<dbReference type="eggNOG" id="COG2911">
    <property type="taxonomic scope" value="Bacteria"/>
</dbReference>
<evidence type="ECO:0000313" key="5">
    <source>
        <dbReference type="EMBL" id="ELR73868.1"/>
    </source>
</evidence>
<dbReference type="EMBL" id="AMZN01000001">
    <property type="protein sequence ID" value="ELR73868.1"/>
    <property type="molecule type" value="Genomic_DNA"/>
</dbReference>
<dbReference type="OrthoDB" id="928137at2"/>
<keyword evidence="3" id="KW-0812">Transmembrane</keyword>
<dbReference type="STRING" id="1237149.C900_00032"/>
<evidence type="ECO:0000313" key="6">
    <source>
        <dbReference type="Proteomes" id="UP000011135"/>
    </source>
</evidence>
<dbReference type="InterPro" id="IPR013320">
    <property type="entry name" value="ConA-like_dom_sf"/>
</dbReference>
<evidence type="ECO:0000256" key="1">
    <source>
        <dbReference type="ARBA" id="ARBA00022729"/>
    </source>
</evidence>
<dbReference type="InterPro" id="IPR026444">
    <property type="entry name" value="Secre_tail"/>
</dbReference>
<dbReference type="eggNOG" id="COG2353">
    <property type="taxonomic scope" value="Bacteria"/>
</dbReference>
<feature type="transmembrane region" description="Helical" evidence="3">
    <location>
        <begin position="21"/>
        <end position="39"/>
    </location>
</feature>
<dbReference type="SMART" id="SM00282">
    <property type="entry name" value="LamG"/>
    <property type="match status" value="1"/>
</dbReference>
<dbReference type="GO" id="GO:0005975">
    <property type="term" value="P:carbohydrate metabolic process"/>
    <property type="evidence" value="ECO:0007669"/>
    <property type="project" value="UniProtKB-ARBA"/>
</dbReference>
<accession>L8K0E3</accession>
<comment type="caution">
    <text evidence="5">The sequence shown here is derived from an EMBL/GenBank/DDBJ whole genome shotgun (WGS) entry which is preliminary data.</text>
</comment>